<dbReference type="AlphaFoldDB" id="A7VYC3"/>
<proteinExistence type="predicted"/>
<dbReference type="EMBL" id="ABCB02000021">
    <property type="protein sequence ID" value="EDO59551.1"/>
    <property type="molecule type" value="Genomic_DNA"/>
</dbReference>
<dbReference type="HOGENOM" id="CLU_3307413_0_0_9"/>
<accession>A7VYC3</accession>
<organism evidence="1 2">
    <name type="scientific">[Clostridium] leptum DSM 753</name>
    <dbReference type="NCBI Taxonomy" id="428125"/>
    <lineage>
        <taxon>Bacteria</taxon>
        <taxon>Bacillati</taxon>
        <taxon>Bacillota</taxon>
        <taxon>Clostridia</taxon>
        <taxon>Eubacteriales</taxon>
        <taxon>Oscillospiraceae</taxon>
        <taxon>Oscillospiraceae incertae sedis</taxon>
    </lineage>
</organism>
<name>A7VYC3_9FIRM</name>
<reference evidence="1 2" key="2">
    <citation type="submission" date="2007-08" db="EMBL/GenBank/DDBJ databases">
        <authorList>
            <person name="Fulton L."/>
            <person name="Clifton S."/>
            <person name="Fulton B."/>
            <person name="Xu J."/>
            <person name="Minx P."/>
            <person name="Pepin K.H."/>
            <person name="Johnson M."/>
            <person name="Thiruvilangam P."/>
            <person name="Bhonagiri V."/>
            <person name="Nash W.E."/>
            <person name="Wang C."/>
            <person name="Mardis E.R."/>
            <person name="Wilson R.K."/>
        </authorList>
    </citation>
    <scope>NUCLEOTIDE SEQUENCE [LARGE SCALE GENOMIC DNA]</scope>
    <source>
        <strain evidence="1 2">DSM 753</strain>
    </source>
</reference>
<evidence type="ECO:0000313" key="2">
    <source>
        <dbReference type="Proteomes" id="UP000003490"/>
    </source>
</evidence>
<sequence length="39" mass="4413">MTETLRNPPEKASEFIQGNWPQRLPKHLAEAAFFQGQSG</sequence>
<gene>
    <name evidence="1" type="ORF">CLOLEP_03601</name>
</gene>
<evidence type="ECO:0000313" key="1">
    <source>
        <dbReference type="EMBL" id="EDO59551.1"/>
    </source>
</evidence>
<reference evidence="1 2" key="1">
    <citation type="submission" date="2007-08" db="EMBL/GenBank/DDBJ databases">
        <title>Draft genome sequence of Clostridium leptum (DSM 753).</title>
        <authorList>
            <person name="Sudarsanam P."/>
            <person name="Ley R."/>
            <person name="Guruge J."/>
            <person name="Turnbaugh P.J."/>
            <person name="Mahowald M."/>
            <person name="Liep D."/>
            <person name="Gordon J."/>
        </authorList>
    </citation>
    <scope>NUCLEOTIDE SEQUENCE [LARGE SCALE GENOMIC DNA]</scope>
    <source>
        <strain evidence="1 2">DSM 753</strain>
    </source>
</reference>
<protein>
    <submittedName>
        <fullName evidence="1">Uncharacterized protein</fullName>
    </submittedName>
</protein>
<comment type="caution">
    <text evidence="1">The sequence shown here is derived from an EMBL/GenBank/DDBJ whole genome shotgun (WGS) entry which is preliminary data.</text>
</comment>
<dbReference type="Proteomes" id="UP000003490">
    <property type="component" value="Unassembled WGS sequence"/>
</dbReference>